<protein>
    <recommendedName>
        <fullName evidence="2">DNA-directed DNA polymerase</fullName>
        <ecNumber evidence="2">2.7.7.7</ecNumber>
    </recommendedName>
</protein>
<comment type="similarity">
    <text evidence="1">Belongs to the DNA polymerase type-A family.</text>
</comment>
<evidence type="ECO:0000256" key="7">
    <source>
        <dbReference type="ARBA" id="ARBA00022932"/>
    </source>
</evidence>
<dbReference type="Gene3D" id="3.30.70.370">
    <property type="match status" value="1"/>
</dbReference>
<dbReference type="GO" id="GO:0006261">
    <property type="term" value="P:DNA-templated DNA replication"/>
    <property type="evidence" value="ECO:0007669"/>
    <property type="project" value="InterPro"/>
</dbReference>
<keyword evidence="6" id="KW-0227">DNA damage</keyword>
<evidence type="ECO:0000256" key="10">
    <source>
        <dbReference type="ARBA" id="ARBA00049244"/>
    </source>
</evidence>
<gene>
    <name evidence="12" type="ORF">HYV66_02785</name>
</gene>
<evidence type="ECO:0000256" key="3">
    <source>
        <dbReference type="ARBA" id="ARBA00022679"/>
    </source>
</evidence>
<evidence type="ECO:0000256" key="5">
    <source>
        <dbReference type="ARBA" id="ARBA00022705"/>
    </source>
</evidence>
<dbReference type="CDD" id="cd09898">
    <property type="entry name" value="H3TH_53EXO"/>
    <property type="match status" value="1"/>
</dbReference>
<dbReference type="GO" id="GO:0003887">
    <property type="term" value="F:DNA-directed DNA polymerase activity"/>
    <property type="evidence" value="ECO:0007669"/>
    <property type="project" value="UniProtKB-KW"/>
</dbReference>
<dbReference type="EMBL" id="JACPHQ010000039">
    <property type="protein sequence ID" value="MBI2466127.1"/>
    <property type="molecule type" value="Genomic_DNA"/>
</dbReference>
<evidence type="ECO:0000259" key="11">
    <source>
        <dbReference type="SMART" id="SM00482"/>
    </source>
</evidence>
<dbReference type="CDD" id="cd08637">
    <property type="entry name" value="DNA_pol_A_pol_I_C"/>
    <property type="match status" value="1"/>
</dbReference>
<dbReference type="PRINTS" id="PR00868">
    <property type="entry name" value="DNAPOLI"/>
</dbReference>
<evidence type="ECO:0000256" key="4">
    <source>
        <dbReference type="ARBA" id="ARBA00022695"/>
    </source>
</evidence>
<keyword evidence="9" id="KW-0234">DNA repair</keyword>
<dbReference type="FunFam" id="1.20.1060.10:FF:000001">
    <property type="entry name" value="DNA polymerase I"/>
    <property type="match status" value="1"/>
</dbReference>
<keyword evidence="5" id="KW-0235">DNA replication</keyword>
<reference evidence="12" key="1">
    <citation type="submission" date="2020-07" db="EMBL/GenBank/DDBJ databases">
        <title>Huge and variable diversity of episymbiotic CPR bacteria and DPANN archaea in groundwater ecosystems.</title>
        <authorList>
            <person name="He C.Y."/>
            <person name="Keren R."/>
            <person name="Whittaker M."/>
            <person name="Farag I.F."/>
            <person name="Doudna J."/>
            <person name="Cate J.H.D."/>
            <person name="Banfield J.F."/>
        </authorList>
    </citation>
    <scope>NUCLEOTIDE SEQUENCE</scope>
    <source>
        <strain evidence="12">NC_groundwater_418_Ag_B-0.1um_45_10</strain>
    </source>
</reference>
<evidence type="ECO:0000313" key="12">
    <source>
        <dbReference type="EMBL" id="MBI2466127.1"/>
    </source>
</evidence>
<dbReference type="GO" id="GO:0003677">
    <property type="term" value="F:DNA binding"/>
    <property type="evidence" value="ECO:0007669"/>
    <property type="project" value="UniProtKB-KW"/>
</dbReference>
<comment type="caution">
    <text evidence="12">The sequence shown here is derived from an EMBL/GenBank/DDBJ whole genome shotgun (WGS) entry which is preliminary data.</text>
</comment>
<dbReference type="InterPro" id="IPR001098">
    <property type="entry name" value="DNA-dir_DNA_pol_A_palm_dom"/>
</dbReference>
<dbReference type="PANTHER" id="PTHR10133:SF27">
    <property type="entry name" value="DNA POLYMERASE NU"/>
    <property type="match status" value="1"/>
</dbReference>
<dbReference type="SUPFAM" id="SSF47807">
    <property type="entry name" value="5' to 3' exonuclease, C-terminal subdomain"/>
    <property type="match status" value="1"/>
</dbReference>
<dbReference type="GO" id="GO:0006302">
    <property type="term" value="P:double-strand break repair"/>
    <property type="evidence" value="ECO:0007669"/>
    <property type="project" value="TreeGrafter"/>
</dbReference>
<name>A0A932DSJ5_9BACT</name>
<organism evidence="12 13">
    <name type="scientific">Candidatus Sungiibacteriota bacterium</name>
    <dbReference type="NCBI Taxonomy" id="2750080"/>
    <lineage>
        <taxon>Bacteria</taxon>
        <taxon>Candidatus Sungiibacteriota</taxon>
    </lineage>
</organism>
<feature type="non-terminal residue" evidence="12">
    <location>
        <position position="1"/>
    </location>
</feature>
<dbReference type="Pfam" id="PF01367">
    <property type="entry name" value="5_3_exonuc"/>
    <property type="match status" value="1"/>
</dbReference>
<keyword evidence="7" id="KW-0239">DNA-directed DNA polymerase</keyword>
<dbReference type="AlphaFoldDB" id="A0A932DSJ5"/>
<dbReference type="SMART" id="SM00482">
    <property type="entry name" value="POLAc"/>
    <property type="match status" value="1"/>
</dbReference>
<evidence type="ECO:0000313" key="13">
    <source>
        <dbReference type="Proteomes" id="UP000709672"/>
    </source>
</evidence>
<evidence type="ECO:0000256" key="8">
    <source>
        <dbReference type="ARBA" id="ARBA00023125"/>
    </source>
</evidence>
<evidence type="ECO:0000256" key="1">
    <source>
        <dbReference type="ARBA" id="ARBA00007705"/>
    </source>
</evidence>
<dbReference type="FunFam" id="1.10.150.20:FF:000002">
    <property type="entry name" value="DNA polymerase I"/>
    <property type="match status" value="1"/>
</dbReference>
<keyword evidence="3" id="KW-0808">Transferase</keyword>
<feature type="domain" description="DNA-directed DNA polymerase family A palm" evidence="11">
    <location>
        <begin position="296"/>
        <end position="501"/>
    </location>
</feature>
<dbReference type="Proteomes" id="UP000709672">
    <property type="component" value="Unassembled WGS sequence"/>
</dbReference>
<dbReference type="PANTHER" id="PTHR10133">
    <property type="entry name" value="DNA POLYMERASE I"/>
    <property type="match status" value="1"/>
</dbReference>
<evidence type="ECO:0000256" key="9">
    <source>
        <dbReference type="ARBA" id="ARBA00023204"/>
    </source>
</evidence>
<sequence>NIPGVPGIGEKTAITLLKEYGSLESLYQNLNKLKSQSPKLFEKLSVNKDQAFLSKKLAIIKRDVPINFDIIAASFDLAEDEKIKKLFFRFGFKSLINRLNDLKGGGKKSVPEQTQLIGDELEEYYKKGIFSEKIYILEKEVRPVLRKVERTGILLDVNILKTLAAKIAAELTQIKQEVFRQAGQEFNINSTQELGRIIFEKLNLGGKRIKKTKTGAYATDAEELEKLKDTHPIFPLLLRWRELSKLQSTYVEALPRLVSPRDGRLHTTFKQLGAVTGRLASENPNLQNIPTKGEYGLEIRRAFTAPAGWLILAADYSQIELRVAAALSGDEKMIETFKRGEDIHTRTAAEIFNVPADKVTKEMRREAKTLNFGVLYGMGARAFAQSSGFSLSQAQEFIREYEADFSGLSKFIKDIKNKARAQGYVETLWGRKRYIDLNSPNPGFRAAAEREAVNMPIQGTATGDIVKAAMVELDKKIGSKKDIKMILQVHDELVFEVAAEAVKKYAPIIKEVMENVVKLAVPIVAEVETGPSWGDLNKL</sequence>
<evidence type="ECO:0000256" key="6">
    <source>
        <dbReference type="ARBA" id="ARBA00022763"/>
    </source>
</evidence>
<dbReference type="GO" id="GO:0016787">
    <property type="term" value="F:hydrolase activity"/>
    <property type="evidence" value="ECO:0007669"/>
    <property type="project" value="UniProtKB-ARBA"/>
</dbReference>
<comment type="catalytic activity">
    <reaction evidence="10">
        <text>DNA(n) + a 2'-deoxyribonucleoside 5'-triphosphate = DNA(n+1) + diphosphate</text>
        <dbReference type="Rhea" id="RHEA:22508"/>
        <dbReference type="Rhea" id="RHEA-COMP:17339"/>
        <dbReference type="Rhea" id="RHEA-COMP:17340"/>
        <dbReference type="ChEBI" id="CHEBI:33019"/>
        <dbReference type="ChEBI" id="CHEBI:61560"/>
        <dbReference type="ChEBI" id="CHEBI:173112"/>
        <dbReference type="EC" id="2.7.7.7"/>
    </reaction>
</comment>
<dbReference type="Pfam" id="PF00476">
    <property type="entry name" value="DNA_pol_A"/>
    <property type="match status" value="1"/>
</dbReference>
<dbReference type="InterPro" id="IPR043502">
    <property type="entry name" value="DNA/RNA_pol_sf"/>
</dbReference>
<dbReference type="InterPro" id="IPR036279">
    <property type="entry name" value="5-3_exonuclease_C_sf"/>
</dbReference>
<keyword evidence="4" id="KW-0548">Nucleotidyltransferase</keyword>
<dbReference type="FunFam" id="1.10.150.20:FF:000003">
    <property type="entry name" value="DNA polymerase I"/>
    <property type="match status" value="1"/>
</dbReference>
<dbReference type="InterPro" id="IPR020045">
    <property type="entry name" value="DNA_polI_H3TH"/>
</dbReference>
<dbReference type="EC" id="2.7.7.7" evidence="2"/>
<evidence type="ECO:0000256" key="2">
    <source>
        <dbReference type="ARBA" id="ARBA00012417"/>
    </source>
</evidence>
<keyword evidence="8" id="KW-0238">DNA-binding</keyword>
<accession>A0A932DSJ5</accession>
<dbReference type="SUPFAM" id="SSF56672">
    <property type="entry name" value="DNA/RNA polymerases"/>
    <property type="match status" value="1"/>
</dbReference>
<proteinExistence type="inferred from homology"/>
<dbReference type="Gene3D" id="1.10.150.20">
    <property type="entry name" value="5' to 3' exonuclease, C-terminal subdomain"/>
    <property type="match status" value="2"/>
</dbReference>
<dbReference type="InterPro" id="IPR002298">
    <property type="entry name" value="DNA_polymerase_A"/>
</dbReference>
<dbReference type="Gene3D" id="1.20.1060.10">
    <property type="entry name" value="Taq DNA Polymerase, Chain T, domain 4"/>
    <property type="match status" value="1"/>
</dbReference>